<keyword evidence="2" id="KW-1185">Reference proteome</keyword>
<reference evidence="1 2" key="1">
    <citation type="submission" date="2018-06" db="EMBL/GenBank/DDBJ databases">
        <title>Genomic Encyclopedia of Type Strains, Phase IV (KMG-IV): sequencing the most valuable type-strain genomes for metagenomic binning, comparative biology and taxonomic classification.</title>
        <authorList>
            <person name="Goeker M."/>
        </authorList>
    </citation>
    <scope>NUCLEOTIDE SEQUENCE [LARGE SCALE GENOMIC DNA]</scope>
    <source>
        <strain evidence="1 2">DSM 45521</strain>
    </source>
</reference>
<dbReference type="SUPFAM" id="SSF103647">
    <property type="entry name" value="TSP type-3 repeat"/>
    <property type="match status" value="1"/>
</dbReference>
<proteinExistence type="predicted"/>
<evidence type="ECO:0000313" key="1">
    <source>
        <dbReference type="EMBL" id="PYE13553.1"/>
    </source>
</evidence>
<name>A0A318RC14_WILLI</name>
<dbReference type="EMBL" id="QJSP01000016">
    <property type="protein sequence ID" value="PYE13553.1"/>
    <property type="molecule type" value="Genomic_DNA"/>
</dbReference>
<evidence type="ECO:0000313" key="2">
    <source>
        <dbReference type="Proteomes" id="UP000247591"/>
    </source>
</evidence>
<dbReference type="GO" id="GO:0005509">
    <property type="term" value="F:calcium ion binding"/>
    <property type="evidence" value="ECO:0007669"/>
    <property type="project" value="InterPro"/>
</dbReference>
<sequence length="54" mass="6077">MTDTNGDGWADVEEYDTNFDGIVDTVMTDVDYDGWSDVTDYDTNYDGYFDTVAA</sequence>
<dbReference type="AlphaFoldDB" id="A0A318RC14"/>
<dbReference type="RefSeq" id="WP_158540022.1">
    <property type="nucleotide sequence ID" value="NZ_QJSP01000016.1"/>
</dbReference>
<dbReference type="Proteomes" id="UP000247591">
    <property type="component" value="Unassembled WGS sequence"/>
</dbReference>
<dbReference type="OrthoDB" id="5190498at2"/>
<gene>
    <name evidence="1" type="ORF">DFR67_116107</name>
</gene>
<comment type="caution">
    <text evidence="1">The sequence shown here is derived from an EMBL/GenBank/DDBJ whole genome shotgun (WGS) entry which is preliminary data.</text>
</comment>
<dbReference type="InterPro" id="IPR028974">
    <property type="entry name" value="TSP_type-3_rpt"/>
</dbReference>
<protein>
    <submittedName>
        <fullName evidence="1">Uncharacterized protein</fullName>
    </submittedName>
</protein>
<organism evidence="1 2">
    <name type="scientific">Williamsia limnetica</name>
    <dbReference type="NCBI Taxonomy" id="882452"/>
    <lineage>
        <taxon>Bacteria</taxon>
        <taxon>Bacillati</taxon>
        <taxon>Actinomycetota</taxon>
        <taxon>Actinomycetes</taxon>
        <taxon>Mycobacteriales</taxon>
        <taxon>Nocardiaceae</taxon>
        <taxon>Williamsia</taxon>
    </lineage>
</organism>
<accession>A0A318RC14</accession>